<sequence>MAKYDVIVVGASAGGLSALEKILSGLEKDFSIPIIIVQHLSPDSGDSILSLLKKYSVIELSEPCDKEVILNNHVYLAPADYHIMVEKDKTFSLILGPKENYCRPAIDVLFETAAEVFFDKTLGILLTGANTDGTKGCIAIKKFSGTVIVQDPEEATMAVMPLGAINANAADFVLSLKEIVEKLNFYIKES</sequence>
<dbReference type="OrthoDB" id="9793421at2"/>
<dbReference type="InterPro" id="IPR000673">
    <property type="entry name" value="Sig_transdc_resp-reg_Me-estase"/>
</dbReference>
<feature type="domain" description="CheB-type methylesterase" evidence="5">
    <location>
        <begin position="1"/>
        <end position="190"/>
    </location>
</feature>
<gene>
    <name evidence="6" type="ORF">EW093_09485</name>
</gene>
<dbReference type="Gene3D" id="3.40.50.180">
    <property type="entry name" value="Methylesterase CheB, C-terminal domain"/>
    <property type="match status" value="1"/>
</dbReference>
<feature type="active site" evidence="4">
    <location>
        <position position="12"/>
    </location>
</feature>
<evidence type="ECO:0000259" key="5">
    <source>
        <dbReference type="PROSITE" id="PS50122"/>
    </source>
</evidence>
<evidence type="ECO:0000313" key="6">
    <source>
        <dbReference type="EMBL" id="QEN04929.1"/>
    </source>
</evidence>
<reference evidence="6 7" key="2">
    <citation type="submission" date="2019-09" db="EMBL/GenBank/DDBJ databases">
        <title>Complete Genome Sequence and Methylome Analysis of free living Spirochaetas.</title>
        <authorList>
            <person name="Leshcheva N."/>
            <person name="Mikheeva N."/>
        </authorList>
    </citation>
    <scope>NUCLEOTIDE SEQUENCE [LARGE SCALE GENOMIC DNA]</scope>
    <source>
        <strain evidence="6 7">P</strain>
    </source>
</reference>
<comment type="catalytic activity">
    <reaction evidence="3">
        <text>[protein]-L-glutamate 5-O-methyl ester + H2O = L-glutamyl-[protein] + methanol + H(+)</text>
        <dbReference type="Rhea" id="RHEA:23236"/>
        <dbReference type="Rhea" id="RHEA-COMP:10208"/>
        <dbReference type="Rhea" id="RHEA-COMP:10311"/>
        <dbReference type="ChEBI" id="CHEBI:15377"/>
        <dbReference type="ChEBI" id="CHEBI:15378"/>
        <dbReference type="ChEBI" id="CHEBI:17790"/>
        <dbReference type="ChEBI" id="CHEBI:29973"/>
        <dbReference type="ChEBI" id="CHEBI:82795"/>
        <dbReference type="EC" id="3.1.1.61"/>
    </reaction>
</comment>
<keyword evidence="1 4" id="KW-0378">Hydrolase</keyword>
<dbReference type="InterPro" id="IPR035909">
    <property type="entry name" value="CheB_C"/>
</dbReference>
<dbReference type="CDD" id="cd16433">
    <property type="entry name" value="CheB"/>
    <property type="match status" value="1"/>
</dbReference>
<dbReference type="AlphaFoldDB" id="A0A5C1QD84"/>
<feature type="active site" evidence="4">
    <location>
        <position position="39"/>
    </location>
</feature>
<dbReference type="EMBL" id="CP035807">
    <property type="protein sequence ID" value="QEN04929.1"/>
    <property type="molecule type" value="Genomic_DNA"/>
</dbReference>
<dbReference type="PROSITE" id="PS50122">
    <property type="entry name" value="CHEB"/>
    <property type="match status" value="1"/>
</dbReference>
<evidence type="ECO:0000256" key="1">
    <source>
        <dbReference type="ARBA" id="ARBA00022801"/>
    </source>
</evidence>
<evidence type="ECO:0000256" key="3">
    <source>
        <dbReference type="ARBA" id="ARBA00048267"/>
    </source>
</evidence>
<accession>A0A5C1QD84</accession>
<evidence type="ECO:0000256" key="4">
    <source>
        <dbReference type="PROSITE-ProRule" id="PRU00050"/>
    </source>
</evidence>
<dbReference type="Proteomes" id="UP000323824">
    <property type="component" value="Chromosome"/>
</dbReference>
<dbReference type="GO" id="GO:0000156">
    <property type="term" value="F:phosphorelay response regulator activity"/>
    <property type="evidence" value="ECO:0007669"/>
    <property type="project" value="InterPro"/>
</dbReference>
<dbReference type="KEGG" id="sper:EW093_09485"/>
<dbReference type="PANTHER" id="PTHR42872:SF3">
    <property type="entry name" value="PROTEIN-GLUTAMATE METHYLESTERASE_PROTEIN-GLUTAMINE GLUTAMINASE 1"/>
    <property type="match status" value="1"/>
</dbReference>
<keyword evidence="4" id="KW-0145">Chemotaxis</keyword>
<name>A0A5C1QD84_9SPIO</name>
<dbReference type="Pfam" id="PF01339">
    <property type="entry name" value="CheB_methylest"/>
    <property type="match status" value="1"/>
</dbReference>
<dbReference type="EC" id="3.1.1.61" evidence="2"/>
<proteinExistence type="predicted"/>
<feature type="active site" evidence="4">
    <location>
        <position position="132"/>
    </location>
</feature>
<dbReference type="RefSeq" id="WP_149568170.1">
    <property type="nucleotide sequence ID" value="NZ_CP035807.1"/>
</dbReference>
<dbReference type="PANTHER" id="PTHR42872">
    <property type="entry name" value="PROTEIN-GLUTAMATE METHYLESTERASE/PROTEIN-GLUTAMINE GLUTAMINASE"/>
    <property type="match status" value="1"/>
</dbReference>
<dbReference type="GO" id="GO:0006935">
    <property type="term" value="P:chemotaxis"/>
    <property type="evidence" value="ECO:0007669"/>
    <property type="project" value="UniProtKB-UniRule"/>
</dbReference>
<reference evidence="6 7" key="1">
    <citation type="submission" date="2019-02" db="EMBL/GenBank/DDBJ databases">
        <authorList>
            <person name="Fomenkov A."/>
            <person name="Dubinina G."/>
            <person name="Grabovich M."/>
            <person name="Vincze T."/>
            <person name="Roberts R.J."/>
        </authorList>
    </citation>
    <scope>NUCLEOTIDE SEQUENCE [LARGE SCALE GENOMIC DNA]</scope>
    <source>
        <strain evidence="6 7">P</strain>
    </source>
</reference>
<dbReference type="SUPFAM" id="SSF52738">
    <property type="entry name" value="Methylesterase CheB, C-terminal domain"/>
    <property type="match status" value="1"/>
</dbReference>
<evidence type="ECO:0000256" key="2">
    <source>
        <dbReference type="ARBA" id="ARBA00039140"/>
    </source>
</evidence>
<dbReference type="GO" id="GO:0005737">
    <property type="term" value="C:cytoplasm"/>
    <property type="evidence" value="ECO:0007669"/>
    <property type="project" value="InterPro"/>
</dbReference>
<evidence type="ECO:0000313" key="7">
    <source>
        <dbReference type="Proteomes" id="UP000323824"/>
    </source>
</evidence>
<protein>
    <recommendedName>
        <fullName evidence="2">protein-glutamate methylesterase</fullName>
        <ecNumber evidence="2">3.1.1.61</ecNumber>
    </recommendedName>
</protein>
<organism evidence="6 7">
    <name type="scientific">Thiospirochaeta perfilievii</name>
    <dbReference type="NCBI Taxonomy" id="252967"/>
    <lineage>
        <taxon>Bacteria</taxon>
        <taxon>Pseudomonadati</taxon>
        <taxon>Spirochaetota</taxon>
        <taxon>Spirochaetia</taxon>
        <taxon>Spirochaetales</taxon>
        <taxon>Spirochaetaceae</taxon>
        <taxon>Thiospirochaeta</taxon>
    </lineage>
</organism>
<dbReference type="GO" id="GO:0008984">
    <property type="term" value="F:protein-glutamate methylesterase activity"/>
    <property type="evidence" value="ECO:0007669"/>
    <property type="project" value="UniProtKB-EC"/>
</dbReference>
<keyword evidence="7" id="KW-1185">Reference proteome</keyword>